<dbReference type="STRING" id="28115.HQ47_05855"/>
<keyword evidence="2 3" id="KW-0732">Signal</keyword>
<evidence type="ECO:0000313" key="7">
    <source>
        <dbReference type="Proteomes" id="UP000254156"/>
    </source>
</evidence>
<accession>A0A0A2GAX2</accession>
<dbReference type="SUPFAM" id="SSF111384">
    <property type="entry name" value="OmpH-like"/>
    <property type="match status" value="1"/>
</dbReference>
<dbReference type="OrthoDB" id="1524711at2"/>
<dbReference type="Proteomes" id="UP000254156">
    <property type="component" value="Unassembled WGS sequence"/>
</dbReference>
<dbReference type="Proteomes" id="UP000030103">
    <property type="component" value="Unassembled WGS sequence"/>
</dbReference>
<dbReference type="Gene3D" id="3.30.910.20">
    <property type="entry name" value="Skp domain"/>
    <property type="match status" value="1"/>
</dbReference>
<feature type="chain" id="PRO_5035987096" evidence="3">
    <location>
        <begin position="19"/>
        <end position="165"/>
    </location>
</feature>
<evidence type="ECO:0000256" key="1">
    <source>
        <dbReference type="ARBA" id="ARBA00009091"/>
    </source>
</evidence>
<evidence type="ECO:0000256" key="2">
    <source>
        <dbReference type="ARBA" id="ARBA00022729"/>
    </source>
</evidence>
<dbReference type="EMBL" id="JRFA01000015">
    <property type="protein sequence ID" value="KGN74190.1"/>
    <property type="molecule type" value="Genomic_DNA"/>
</dbReference>
<dbReference type="SMART" id="SM00935">
    <property type="entry name" value="OmpH"/>
    <property type="match status" value="1"/>
</dbReference>
<feature type="signal peptide" evidence="3">
    <location>
        <begin position="1"/>
        <end position="18"/>
    </location>
</feature>
<dbReference type="PANTHER" id="PTHR35089">
    <property type="entry name" value="CHAPERONE PROTEIN SKP"/>
    <property type="match status" value="1"/>
</dbReference>
<dbReference type="GO" id="GO:0050821">
    <property type="term" value="P:protein stabilization"/>
    <property type="evidence" value="ECO:0007669"/>
    <property type="project" value="TreeGrafter"/>
</dbReference>
<evidence type="ECO:0000313" key="4">
    <source>
        <dbReference type="EMBL" id="KGN74190.1"/>
    </source>
</evidence>
<evidence type="ECO:0000256" key="3">
    <source>
        <dbReference type="SAM" id="SignalP"/>
    </source>
</evidence>
<dbReference type="GO" id="GO:0051082">
    <property type="term" value="F:unfolded protein binding"/>
    <property type="evidence" value="ECO:0007669"/>
    <property type="project" value="InterPro"/>
</dbReference>
<dbReference type="PANTHER" id="PTHR35089:SF1">
    <property type="entry name" value="CHAPERONE PROTEIN SKP"/>
    <property type="match status" value="1"/>
</dbReference>
<dbReference type="EMBL" id="UGTF01000002">
    <property type="protein sequence ID" value="SUB89924.1"/>
    <property type="molecule type" value="Genomic_DNA"/>
</dbReference>
<evidence type="ECO:0000313" key="6">
    <source>
        <dbReference type="Proteomes" id="UP000030103"/>
    </source>
</evidence>
<dbReference type="eggNOG" id="COG2825">
    <property type="taxonomic scope" value="Bacteria"/>
</dbReference>
<dbReference type="InterPro" id="IPR005632">
    <property type="entry name" value="Chaperone_Skp"/>
</dbReference>
<dbReference type="Pfam" id="PF03938">
    <property type="entry name" value="OmpH"/>
    <property type="match status" value="1"/>
</dbReference>
<protein>
    <submittedName>
        <fullName evidence="4">Membrane protein</fullName>
    </submittedName>
    <submittedName>
        <fullName evidence="5">Periplasmic chaperone</fullName>
    </submittedName>
</protein>
<reference evidence="5 7" key="2">
    <citation type="submission" date="2018-06" db="EMBL/GenBank/DDBJ databases">
        <authorList>
            <consortium name="Pathogen Informatics"/>
            <person name="Doyle S."/>
        </authorList>
    </citation>
    <scope>NUCLEOTIDE SEQUENCE [LARGE SCALE GENOMIC DNA]</scope>
    <source>
        <strain evidence="5 7">NCTC11632</strain>
    </source>
</reference>
<evidence type="ECO:0000313" key="5">
    <source>
        <dbReference type="EMBL" id="SUB89924.1"/>
    </source>
</evidence>
<comment type="similarity">
    <text evidence="1">Belongs to the Skp family.</text>
</comment>
<dbReference type="AlphaFoldDB" id="A0A0A2GAX2"/>
<dbReference type="GO" id="GO:0005829">
    <property type="term" value="C:cytosol"/>
    <property type="evidence" value="ECO:0007669"/>
    <property type="project" value="TreeGrafter"/>
</dbReference>
<sequence>MKKMFLALLLLLPIGLMAQQKIGIVNTQEVMAGMPEVKAANDKMNDLAKKYDTDLNGMRDEYNKKVEAFAKEQEGLVENIRLRRQQELQDIQTRIQQSYQVMQEDLQKQQQQLLQPIQVKIQGAIKKVADAENCTYVMESAMMLYAGNAAIDLTEKVKASLGIKK</sequence>
<name>A0A0A2GAX2_9PORP</name>
<reference evidence="4 6" key="1">
    <citation type="submission" date="2014-09" db="EMBL/GenBank/DDBJ databases">
        <title>Draft Genome Sequence of Porphyromonas macacae COT-192_OH2859.</title>
        <authorList>
            <person name="Wallis C."/>
            <person name="Deusch O."/>
            <person name="O'Flynn C."/>
            <person name="Davis I."/>
            <person name="Horsfall A."/>
            <person name="Kirkwood N."/>
            <person name="Harris S."/>
            <person name="Eisen J.A."/>
            <person name="Coil D.A."/>
            <person name="Darling A.E."/>
            <person name="Jospin G."/>
            <person name="Alexiev A."/>
        </authorList>
    </citation>
    <scope>NUCLEOTIDE SEQUENCE [LARGE SCALE GENOMIC DNA]</scope>
    <source>
        <strain evidence="6">COT-192 OH2859</strain>
        <strain evidence="4">COT-192_OH2859</strain>
    </source>
</reference>
<gene>
    <name evidence="4" type="ORF">HQ47_05855</name>
    <name evidence="5" type="ORF">NCTC11632_02055</name>
</gene>
<organism evidence="4 6">
    <name type="scientific">Porphyromonas macacae</name>
    <dbReference type="NCBI Taxonomy" id="28115"/>
    <lineage>
        <taxon>Bacteria</taxon>
        <taxon>Pseudomonadati</taxon>
        <taxon>Bacteroidota</taxon>
        <taxon>Bacteroidia</taxon>
        <taxon>Bacteroidales</taxon>
        <taxon>Porphyromonadaceae</taxon>
        <taxon>Porphyromonas</taxon>
    </lineage>
</organism>
<dbReference type="RefSeq" id="WP_025003503.1">
    <property type="nucleotide sequence ID" value="NZ_JASBZX010000003.1"/>
</dbReference>
<proteinExistence type="inferred from homology"/>
<dbReference type="InterPro" id="IPR024930">
    <property type="entry name" value="Skp_dom_sf"/>
</dbReference>
<keyword evidence="6" id="KW-1185">Reference proteome</keyword>